<proteinExistence type="predicted"/>
<feature type="compositionally biased region" description="Low complexity" evidence="1">
    <location>
        <begin position="246"/>
        <end position="262"/>
    </location>
</feature>
<reference evidence="4" key="3">
    <citation type="submission" date="2018-08" db="UniProtKB">
        <authorList>
            <consortium name="EnsemblPlants"/>
        </authorList>
    </citation>
    <scope>IDENTIFICATION</scope>
    <source>
        <strain evidence="4">cv. Bd21</strain>
    </source>
</reference>
<organism evidence="3">
    <name type="scientific">Brachypodium distachyon</name>
    <name type="common">Purple false brome</name>
    <name type="synonym">Trachynia distachya</name>
    <dbReference type="NCBI Taxonomy" id="15368"/>
    <lineage>
        <taxon>Eukaryota</taxon>
        <taxon>Viridiplantae</taxon>
        <taxon>Streptophyta</taxon>
        <taxon>Embryophyta</taxon>
        <taxon>Tracheophyta</taxon>
        <taxon>Spermatophyta</taxon>
        <taxon>Magnoliopsida</taxon>
        <taxon>Liliopsida</taxon>
        <taxon>Poales</taxon>
        <taxon>Poaceae</taxon>
        <taxon>BOP clade</taxon>
        <taxon>Pooideae</taxon>
        <taxon>Stipodae</taxon>
        <taxon>Brachypodieae</taxon>
        <taxon>Brachypodium</taxon>
    </lineage>
</organism>
<protein>
    <recommendedName>
        <fullName evidence="2">F-box/LRR-repeat protein 15/At3g58940/PEG3-like LRR domain-containing protein</fullName>
    </recommendedName>
</protein>
<evidence type="ECO:0000313" key="5">
    <source>
        <dbReference type="Proteomes" id="UP000008810"/>
    </source>
</evidence>
<name>A0A0Q3R2Z7_BRADI</name>
<keyword evidence="5" id="KW-1185">Reference proteome</keyword>
<dbReference type="PANTHER" id="PTHR31900">
    <property type="entry name" value="F-BOX/RNI SUPERFAMILY PROTEIN-RELATED"/>
    <property type="match status" value="1"/>
</dbReference>
<dbReference type="InterPro" id="IPR050232">
    <property type="entry name" value="FBL13/AtMIF1-like"/>
</dbReference>
<evidence type="ECO:0000259" key="2">
    <source>
        <dbReference type="Pfam" id="PF24758"/>
    </source>
</evidence>
<feature type="compositionally biased region" description="Low complexity" evidence="1">
    <location>
        <begin position="277"/>
        <end position="286"/>
    </location>
</feature>
<dbReference type="Proteomes" id="UP000008810">
    <property type="component" value="Chromosome 2"/>
</dbReference>
<dbReference type="PANTHER" id="PTHR31900:SF30">
    <property type="entry name" value="SUPERFAMILY PROTEIN, PUTATIVE-RELATED"/>
    <property type="match status" value="1"/>
</dbReference>
<feature type="domain" description="F-box/LRR-repeat protein 15/At3g58940/PEG3-like LRR" evidence="2">
    <location>
        <begin position="324"/>
        <end position="422"/>
    </location>
</feature>
<dbReference type="Gene3D" id="3.80.10.10">
    <property type="entry name" value="Ribonuclease Inhibitor"/>
    <property type="match status" value="1"/>
</dbReference>
<gene>
    <name evidence="3" type="ORF">BRADI_2g38020v3</name>
</gene>
<evidence type="ECO:0000313" key="3">
    <source>
        <dbReference type="EMBL" id="KQK07850.1"/>
    </source>
</evidence>
<reference evidence="3" key="2">
    <citation type="submission" date="2017-06" db="EMBL/GenBank/DDBJ databases">
        <title>WGS assembly of Brachypodium distachyon.</title>
        <authorList>
            <consortium name="The International Brachypodium Initiative"/>
            <person name="Lucas S."/>
            <person name="Harmon-Smith M."/>
            <person name="Lail K."/>
            <person name="Tice H."/>
            <person name="Grimwood J."/>
            <person name="Bruce D."/>
            <person name="Barry K."/>
            <person name="Shu S."/>
            <person name="Lindquist E."/>
            <person name="Wang M."/>
            <person name="Pitluck S."/>
            <person name="Vogel J.P."/>
            <person name="Garvin D.F."/>
            <person name="Mockler T.C."/>
            <person name="Schmutz J."/>
            <person name="Rokhsar D."/>
            <person name="Bevan M.W."/>
        </authorList>
    </citation>
    <scope>NUCLEOTIDE SEQUENCE</scope>
    <source>
        <strain evidence="3">Bd21</strain>
    </source>
</reference>
<feature type="compositionally biased region" description="Acidic residues" evidence="1">
    <location>
        <begin position="171"/>
        <end position="183"/>
    </location>
</feature>
<evidence type="ECO:0000256" key="1">
    <source>
        <dbReference type="SAM" id="MobiDB-lite"/>
    </source>
</evidence>
<feature type="compositionally biased region" description="Acidic residues" evidence="1">
    <location>
        <begin position="300"/>
        <end position="309"/>
    </location>
</feature>
<dbReference type="InParanoid" id="A0A0Q3R2Z7"/>
<accession>A0A0Q3R2Z7</accession>
<dbReference type="Gramene" id="KQK07850">
    <property type="protein sequence ID" value="KQK07850"/>
    <property type="gene ID" value="BRADI_2g38020v3"/>
</dbReference>
<dbReference type="Pfam" id="PF24758">
    <property type="entry name" value="LRR_At5g56370"/>
    <property type="match status" value="1"/>
</dbReference>
<dbReference type="EnsemblPlants" id="KQK07850">
    <property type="protein sequence ID" value="KQK07850"/>
    <property type="gene ID" value="BRADI_2g38020v3"/>
</dbReference>
<evidence type="ECO:0000313" key="4">
    <source>
        <dbReference type="EnsemblPlants" id="KQK07850"/>
    </source>
</evidence>
<dbReference type="EMBL" id="CM000881">
    <property type="protein sequence ID" value="KQK07850.1"/>
    <property type="molecule type" value="Genomic_DNA"/>
</dbReference>
<dbReference type="FunCoup" id="A0A0Q3R2Z7">
    <property type="interactions" value="93"/>
</dbReference>
<dbReference type="InterPro" id="IPR055411">
    <property type="entry name" value="LRR_FXL15/At3g58940/PEG3-like"/>
</dbReference>
<dbReference type="AlphaFoldDB" id="A0A0Q3R2Z7"/>
<reference evidence="3 4" key="1">
    <citation type="journal article" date="2010" name="Nature">
        <title>Genome sequencing and analysis of the model grass Brachypodium distachyon.</title>
        <authorList>
            <consortium name="International Brachypodium Initiative"/>
        </authorList>
    </citation>
    <scope>NUCLEOTIDE SEQUENCE [LARGE SCALE GENOMIC DNA]</scope>
    <source>
        <strain evidence="3 4">Bd21</strain>
    </source>
</reference>
<dbReference type="SUPFAM" id="SSF52047">
    <property type="entry name" value="RNI-like"/>
    <property type="match status" value="1"/>
</dbReference>
<dbReference type="InterPro" id="IPR032675">
    <property type="entry name" value="LRR_dom_sf"/>
</dbReference>
<sequence>MAGDRLSSLGEGALGRVLSFLPSSKEAARAAALSSRWRDAFAGADAVSMEEPERPLRPSDYEDRGCGCMDCGFGKPVDPNPPPPFATAVTAALLARHRRSGPDAPPLRALRVALNCYRREDASQVDHWVSYALKHTAAAGGLEICLRLRRGAVCGRKYSLVARREAGSLEEKDEEDFDVDCEEEPRGRTRSRSQSMAEDSDEEEADRRAMPRRRRSVSGDEMDDAAASDYDNHFADSPPPRPRQPSAPRSPDSRSSSNSDDPAGADRGRSPTPHGLSPPRSRGYRSPTPPRSPSQTPSPGEDDDAVSDAEDSRSRPDWPVPSWERPPSPEYTVPRTLISCAVLRSLTIGPCSLSPPAIISLPSLETLLLTDVSDEEEDVQRLVAACPRLADLTLEACGTVTALSLLRNRHLRRLALRCCHALATVAINGTLLRSFEYRGAVPDASLLTFHGGRSSFVSCKVDICGEETRHLHLQSARLGSGVDHHAMALPAFTNLRRLELTGRLPHDDDDGASLAAVSRILRRAPRLEALSLFFDMGPSDDDELRERQSWRDTNEAALLDSHHLKYNEHEVLLDVVAPAAAVPPCLRNRVREINLVHYHGGRAQRTLAKFLLCNALVLDRLYCGFARGPLWIQTELRDEIRGWAMNKAENIFFC</sequence>
<feature type="region of interest" description="Disordered" evidence="1">
    <location>
        <begin position="165"/>
        <end position="330"/>
    </location>
</feature>
<dbReference type="OrthoDB" id="695856at2759"/>